<evidence type="ECO:0000313" key="3">
    <source>
        <dbReference type="Proteomes" id="UP001054945"/>
    </source>
</evidence>
<sequence length="90" mass="10749">MPGSQEMRKMDSWMLHFRPLQMGPEKTSHKRNVPRLNSICQYIFTMLLCCWFLISELMDWERLRSLNATCKKRFSRVLLVGKKLIKSKEA</sequence>
<keyword evidence="3" id="KW-1185">Reference proteome</keyword>
<evidence type="ECO:0000256" key="1">
    <source>
        <dbReference type="SAM" id="Phobius"/>
    </source>
</evidence>
<proteinExistence type="predicted"/>
<comment type="caution">
    <text evidence="2">The sequence shown here is derived from an EMBL/GenBank/DDBJ whole genome shotgun (WGS) entry which is preliminary data.</text>
</comment>
<dbReference type="AlphaFoldDB" id="A0AAV4NM97"/>
<dbReference type="Proteomes" id="UP001054945">
    <property type="component" value="Unassembled WGS sequence"/>
</dbReference>
<gene>
    <name evidence="2" type="ORF">CEXT_386771</name>
</gene>
<keyword evidence="1" id="KW-0812">Transmembrane</keyword>
<evidence type="ECO:0000313" key="2">
    <source>
        <dbReference type="EMBL" id="GIX85425.1"/>
    </source>
</evidence>
<accession>A0AAV4NM97</accession>
<reference evidence="2 3" key="1">
    <citation type="submission" date="2021-06" db="EMBL/GenBank/DDBJ databases">
        <title>Caerostris extrusa draft genome.</title>
        <authorList>
            <person name="Kono N."/>
            <person name="Arakawa K."/>
        </authorList>
    </citation>
    <scope>NUCLEOTIDE SEQUENCE [LARGE SCALE GENOMIC DNA]</scope>
</reference>
<feature type="transmembrane region" description="Helical" evidence="1">
    <location>
        <begin position="36"/>
        <end position="54"/>
    </location>
</feature>
<keyword evidence="1" id="KW-1133">Transmembrane helix</keyword>
<organism evidence="2 3">
    <name type="scientific">Caerostris extrusa</name>
    <name type="common">Bark spider</name>
    <name type="synonym">Caerostris bankana</name>
    <dbReference type="NCBI Taxonomy" id="172846"/>
    <lineage>
        <taxon>Eukaryota</taxon>
        <taxon>Metazoa</taxon>
        <taxon>Ecdysozoa</taxon>
        <taxon>Arthropoda</taxon>
        <taxon>Chelicerata</taxon>
        <taxon>Arachnida</taxon>
        <taxon>Araneae</taxon>
        <taxon>Araneomorphae</taxon>
        <taxon>Entelegynae</taxon>
        <taxon>Araneoidea</taxon>
        <taxon>Araneidae</taxon>
        <taxon>Caerostris</taxon>
    </lineage>
</organism>
<dbReference type="EMBL" id="BPLR01003513">
    <property type="protein sequence ID" value="GIX85425.1"/>
    <property type="molecule type" value="Genomic_DNA"/>
</dbReference>
<keyword evidence="1" id="KW-0472">Membrane</keyword>
<protein>
    <submittedName>
        <fullName evidence="2">Uncharacterized protein</fullName>
    </submittedName>
</protein>
<name>A0AAV4NM97_CAEEX</name>